<feature type="compositionally biased region" description="Low complexity" evidence="1">
    <location>
        <begin position="452"/>
        <end position="461"/>
    </location>
</feature>
<feature type="compositionally biased region" description="Low complexity" evidence="1">
    <location>
        <begin position="323"/>
        <end position="336"/>
    </location>
</feature>
<feature type="compositionally biased region" description="Low complexity" evidence="1">
    <location>
        <begin position="516"/>
        <end position="540"/>
    </location>
</feature>
<dbReference type="EMBL" id="BEYU01000190">
    <property type="protein sequence ID" value="GBG34373.1"/>
    <property type="molecule type" value="Genomic_DNA"/>
</dbReference>
<dbReference type="Proteomes" id="UP000241890">
    <property type="component" value="Unassembled WGS sequence"/>
</dbReference>
<feature type="compositionally biased region" description="Basic and acidic residues" evidence="1">
    <location>
        <begin position="691"/>
        <end position="703"/>
    </location>
</feature>
<accession>A0A2R5H008</accession>
<feature type="compositionally biased region" description="Polar residues" evidence="1">
    <location>
        <begin position="542"/>
        <end position="552"/>
    </location>
</feature>
<feature type="compositionally biased region" description="Low complexity" evidence="1">
    <location>
        <begin position="553"/>
        <end position="566"/>
    </location>
</feature>
<feature type="compositionally biased region" description="Low complexity" evidence="1">
    <location>
        <begin position="480"/>
        <end position="495"/>
    </location>
</feature>
<dbReference type="InParanoid" id="A0A2R5H008"/>
<gene>
    <name evidence="2" type="ORF">FCC1311_105962</name>
</gene>
<name>A0A2R5H008_9STRA</name>
<comment type="caution">
    <text evidence="2">The sequence shown here is derived from an EMBL/GenBank/DDBJ whole genome shotgun (WGS) entry which is preliminary data.</text>
</comment>
<feature type="compositionally biased region" description="Low complexity" evidence="1">
    <location>
        <begin position="168"/>
        <end position="195"/>
    </location>
</feature>
<feature type="compositionally biased region" description="Low complexity" evidence="1">
    <location>
        <begin position="434"/>
        <end position="444"/>
    </location>
</feature>
<feature type="region of interest" description="Disordered" evidence="1">
    <location>
        <begin position="691"/>
        <end position="727"/>
    </location>
</feature>
<feature type="region of interest" description="Disordered" evidence="1">
    <location>
        <begin position="146"/>
        <end position="578"/>
    </location>
</feature>
<feature type="compositionally biased region" description="Low complexity" evidence="1">
    <location>
        <begin position="417"/>
        <end position="426"/>
    </location>
</feature>
<protein>
    <submittedName>
        <fullName evidence="2">Uncharacterized protein</fullName>
    </submittedName>
</protein>
<feature type="compositionally biased region" description="Pro residues" evidence="1">
    <location>
        <begin position="496"/>
        <end position="509"/>
    </location>
</feature>
<sequence>MPPRAYENGRNYLLVLLRWLYIYRKENYPTSLKDTASRHVVENQIEQANDARRKLQILMRFQSEAGVTQFFKDYHTWNRQIMSYYVAFCTKYLANQTALVNAVKSVEKPAGVFDLENAARRVAPVELVGKIQHNVVKSVAKMLEKAHMKKKEEKRQQQMQQQPPPSAPSQTPQTSQPQMQHHAQHAPQPHGQHPARPVPGQPLKQEHHQQHQRSAGMPSQPPGPQQAHAMPRNGGPRPPYAGNAGPVRGPRPPMARSPSNASASSKQSAKSKKSSATGPSAATAANAAALRGPRPMAARPMHAGMAPQKGVHPTAAGMPPPQMQHMQPQAQSQAPPRGMPTTSKKASRPIGRPPAATKKQQMVKPTPQQQQQMQQQQKQMQQKQQQQMQQHPQLMMQQQQQQQQAGAPPAKMKRTISKASSTGSNASKKKKAKTAASAAANGAEKASKTKKTAPTAASLASMQRPPMARGPSSSGMPVNSAATAAAASTAARTGSPVPPGRGPSSPVPTPASKLHSTGSDKASAAGSGASRGGTAASKSKPVSKQTKPSRQDSMSSMSKNAASNSKKPQPTLKLDHVPLPREMVAPLVRDRVKHTLGASLGNMMQVKDPNPCVDYLSSALASLVQDSLVELLGLSRHRVEGEYQRRVYPETSKPFGLGDRLEMLKKRRLALASVRKPEESLEALFTGLNERSEKDLSKPEKSTSKSRKGTQGDKKKQFLQSEMNKPGSVHKAVLAAKAEYLNEHHRSERAFQEHFKQSALRIRKGRRTNAAARDLALLPIMSQSRGCRVTVSMPELQTFLNTEPYAAAPKVRQVWAKCKFVQSLET</sequence>
<feature type="compositionally biased region" description="Low complexity" evidence="1">
    <location>
        <begin position="256"/>
        <end position="289"/>
    </location>
</feature>
<feature type="compositionally biased region" description="Low complexity" evidence="1">
    <location>
        <begin position="358"/>
        <end position="404"/>
    </location>
</feature>
<evidence type="ECO:0000313" key="2">
    <source>
        <dbReference type="EMBL" id="GBG34373.1"/>
    </source>
</evidence>
<proteinExistence type="predicted"/>
<feature type="compositionally biased region" description="Basic and acidic residues" evidence="1">
    <location>
        <begin position="146"/>
        <end position="156"/>
    </location>
</feature>
<organism evidence="2 3">
    <name type="scientific">Hondaea fermentalgiana</name>
    <dbReference type="NCBI Taxonomy" id="2315210"/>
    <lineage>
        <taxon>Eukaryota</taxon>
        <taxon>Sar</taxon>
        <taxon>Stramenopiles</taxon>
        <taxon>Bigyra</taxon>
        <taxon>Labyrinthulomycetes</taxon>
        <taxon>Thraustochytrida</taxon>
        <taxon>Thraustochytriidae</taxon>
        <taxon>Hondaea</taxon>
    </lineage>
</organism>
<dbReference type="AlphaFoldDB" id="A0A2R5H008"/>
<keyword evidence="3" id="KW-1185">Reference proteome</keyword>
<evidence type="ECO:0000313" key="3">
    <source>
        <dbReference type="Proteomes" id="UP000241890"/>
    </source>
</evidence>
<reference evidence="2 3" key="1">
    <citation type="submission" date="2017-12" db="EMBL/GenBank/DDBJ databases">
        <title>Sequencing, de novo assembly and annotation of complete genome of a new Thraustochytrid species, strain FCC1311.</title>
        <authorList>
            <person name="Sedici K."/>
            <person name="Godart F."/>
            <person name="Aiese Cigliano R."/>
            <person name="Sanseverino W."/>
            <person name="Barakat M."/>
            <person name="Ortet P."/>
            <person name="Marechal E."/>
            <person name="Cagnac O."/>
            <person name="Amato A."/>
        </authorList>
    </citation>
    <scope>NUCLEOTIDE SEQUENCE [LARGE SCALE GENOMIC DNA]</scope>
</reference>
<evidence type="ECO:0000256" key="1">
    <source>
        <dbReference type="SAM" id="MobiDB-lite"/>
    </source>
</evidence>